<gene>
    <name evidence="2" type="ORF">SOCE26_070200</name>
</gene>
<proteinExistence type="predicted"/>
<accession>A0A2L0F1W0</accession>
<dbReference type="RefSeq" id="WP_420854373.1">
    <property type="nucleotide sequence ID" value="NZ_CP012673.1"/>
</dbReference>
<protein>
    <recommendedName>
        <fullName evidence="1">DUF6896 domain-containing protein</fullName>
    </recommendedName>
</protein>
<dbReference type="EMBL" id="CP012673">
    <property type="protein sequence ID" value="AUX45526.1"/>
    <property type="molecule type" value="Genomic_DNA"/>
</dbReference>
<dbReference type="Proteomes" id="UP000238348">
    <property type="component" value="Chromosome"/>
</dbReference>
<evidence type="ECO:0000259" key="1">
    <source>
        <dbReference type="Pfam" id="PF21837"/>
    </source>
</evidence>
<reference evidence="2 3" key="1">
    <citation type="submission" date="2015-09" db="EMBL/GenBank/DDBJ databases">
        <title>Sorangium comparison.</title>
        <authorList>
            <person name="Zaburannyi N."/>
            <person name="Bunk B."/>
            <person name="Overmann J."/>
            <person name="Mueller R."/>
        </authorList>
    </citation>
    <scope>NUCLEOTIDE SEQUENCE [LARGE SCALE GENOMIC DNA]</scope>
    <source>
        <strain evidence="2 3">So ce26</strain>
    </source>
</reference>
<name>A0A2L0F1W0_SORCE</name>
<sequence length="159" mass="18012">MTSVDALQILNQFASLQGHLVRKFLHLYDPKDRERFRDVPNGTLSVNGRTWSHQRHGAGVTFTDSNNTRVNAHVGMTEHPEGIDSGRILEYLESLDITTVSFDNRDYSATIHDINNLINDMTQRGLLRTVTTQGRFPHQMFKLTHVSNIQRDGGNIPVS</sequence>
<dbReference type="AlphaFoldDB" id="A0A2L0F1W0"/>
<dbReference type="InterPro" id="IPR054191">
    <property type="entry name" value="DUF6896"/>
</dbReference>
<feature type="domain" description="DUF6896" evidence="1">
    <location>
        <begin position="7"/>
        <end position="130"/>
    </location>
</feature>
<dbReference type="Pfam" id="PF21837">
    <property type="entry name" value="DUF6896"/>
    <property type="match status" value="1"/>
</dbReference>
<organism evidence="2 3">
    <name type="scientific">Sorangium cellulosum</name>
    <name type="common">Polyangium cellulosum</name>
    <dbReference type="NCBI Taxonomy" id="56"/>
    <lineage>
        <taxon>Bacteria</taxon>
        <taxon>Pseudomonadati</taxon>
        <taxon>Myxococcota</taxon>
        <taxon>Polyangia</taxon>
        <taxon>Polyangiales</taxon>
        <taxon>Polyangiaceae</taxon>
        <taxon>Sorangium</taxon>
    </lineage>
</organism>
<evidence type="ECO:0000313" key="2">
    <source>
        <dbReference type="EMBL" id="AUX45526.1"/>
    </source>
</evidence>
<evidence type="ECO:0000313" key="3">
    <source>
        <dbReference type="Proteomes" id="UP000238348"/>
    </source>
</evidence>